<dbReference type="NCBIfam" id="NF033832">
    <property type="entry name" value="sce7726_fam"/>
    <property type="match status" value="1"/>
</dbReference>
<evidence type="ECO:0000313" key="1">
    <source>
        <dbReference type="EMBL" id="MEO3690027.1"/>
    </source>
</evidence>
<dbReference type="InterPro" id="IPR047729">
    <property type="entry name" value="Sce7726-like"/>
</dbReference>
<dbReference type="Proteomes" id="UP001495147">
    <property type="component" value="Unassembled WGS sequence"/>
</dbReference>
<reference evidence="1 2" key="1">
    <citation type="submission" date="2024-05" db="EMBL/GenBank/DDBJ databases">
        <title>Roseateles sp. DJS-2-20 16S ribosomal RNA gene Genome sequencing and assembly.</title>
        <authorList>
            <person name="Woo H."/>
        </authorList>
    </citation>
    <scope>NUCLEOTIDE SEQUENCE [LARGE SCALE GENOMIC DNA]</scope>
    <source>
        <strain evidence="1 2">DJS-2-20</strain>
    </source>
</reference>
<gene>
    <name evidence="1" type="ORF">ABDJ85_01010</name>
</gene>
<sequence length="189" mass="20850">MQSANHDHQLRAVLKAHLAPRVGEKDLLVDELLLAWGAVRADVALVNGTLEAFEIKAGKDTLKRLPAQVEAYDAIFEYAWLVTTADHLPEARAVLPTWWGILVAKEGPAGLSLAQARTAKPNKKRQGEHLVRLLWRDEVLSKLEALGLLKGLKSKPKLVLYESLAAAMPIGELGVYVRECLKARPGWRA</sequence>
<organism evidence="1 2">
    <name type="scientific">Roseateles paludis</name>
    <dbReference type="NCBI Taxonomy" id="3145238"/>
    <lineage>
        <taxon>Bacteria</taxon>
        <taxon>Pseudomonadati</taxon>
        <taxon>Pseudomonadota</taxon>
        <taxon>Betaproteobacteria</taxon>
        <taxon>Burkholderiales</taxon>
        <taxon>Sphaerotilaceae</taxon>
        <taxon>Roseateles</taxon>
    </lineage>
</organism>
<name>A0ABV0FVU1_9BURK</name>
<protein>
    <submittedName>
        <fullName evidence="1">Sce7726 family protein</fullName>
    </submittedName>
</protein>
<accession>A0ABV0FVU1</accession>
<dbReference type="EMBL" id="JBDPZD010000001">
    <property type="protein sequence ID" value="MEO3690027.1"/>
    <property type="molecule type" value="Genomic_DNA"/>
</dbReference>
<comment type="caution">
    <text evidence="1">The sequence shown here is derived from an EMBL/GenBank/DDBJ whole genome shotgun (WGS) entry which is preliminary data.</text>
</comment>
<keyword evidence="2" id="KW-1185">Reference proteome</keyword>
<proteinExistence type="predicted"/>
<dbReference type="RefSeq" id="WP_347702863.1">
    <property type="nucleotide sequence ID" value="NZ_JBDPZD010000001.1"/>
</dbReference>
<evidence type="ECO:0000313" key="2">
    <source>
        <dbReference type="Proteomes" id="UP001495147"/>
    </source>
</evidence>